<dbReference type="SUPFAM" id="SSF63446">
    <property type="entry name" value="Type I dockerin domain"/>
    <property type="match status" value="1"/>
</dbReference>
<dbReference type="SUPFAM" id="SSF49265">
    <property type="entry name" value="Fibronectin type III"/>
    <property type="match status" value="1"/>
</dbReference>
<dbReference type="Proteomes" id="UP000288096">
    <property type="component" value="Unassembled WGS sequence"/>
</dbReference>
<dbReference type="InterPro" id="IPR016134">
    <property type="entry name" value="Dockerin_dom"/>
</dbReference>
<reference evidence="4" key="1">
    <citation type="submission" date="2017-11" db="EMBL/GenBank/DDBJ databases">
        <authorList>
            <person name="Watanabe M."/>
            <person name="Kojima H."/>
        </authorList>
    </citation>
    <scope>NUCLEOTIDE SEQUENCE [LARGE SCALE GENOMIC DNA]</scope>
    <source>
        <strain evidence="4">Tokyo 01</strain>
    </source>
</reference>
<protein>
    <recommendedName>
        <fullName evidence="5">Dockerin domain-containing protein</fullName>
    </recommendedName>
</protein>
<reference evidence="4" key="2">
    <citation type="submission" date="2019-01" db="EMBL/GenBank/DDBJ databases">
        <title>Genome sequence of Desulfonema ishimotonii strain Tokyo 01.</title>
        <authorList>
            <person name="Fukui M."/>
        </authorList>
    </citation>
    <scope>NUCLEOTIDE SEQUENCE [LARGE SCALE GENOMIC DNA]</scope>
    <source>
        <strain evidence="4">Tokyo 01</strain>
    </source>
</reference>
<dbReference type="InterPro" id="IPR036116">
    <property type="entry name" value="FN3_sf"/>
</dbReference>
<gene>
    <name evidence="3" type="ORF">DENIS_0599</name>
</gene>
<dbReference type="AlphaFoldDB" id="A0A401FRS1"/>
<sequence length="545" mass="57379">MCLAGKYAYLAREEDGLAIIDISNPSSPVFTGHCDILGRADKVFVSGNYAYARDVDNDCFRIIDISNPAFPKIVGSYPTSSSGYGIRIEGTKAYLADSDFQILDISDPLHPSPDGQCDIPMLASEILISGNYAYVIDYEKLAIVDISNPSSPEVVGTYDGFTGMQSPKSLFVSGNYLYLGVQYGGLFILDISNPSSPVLAGEYFLDNEGIGWSVYVSENYAYVGDYFEGLRMFDVTNPASPALIDGYEANGSLDIIVSGNYAYVAGRDSEGLMILSTGVLPTVETGQLSEITTTSANISADIPDSGMTDVTERGVCWGTSPEPTIAGTHMAGGSGKGDFSISLTGLNPNTTYYARAYATNSGGTAYGKEISFKTKPVLPVVTTAPVTDITSASARGGGSVAYEAGDSVLTRGVCWDTDSPPHASVAPRTEDGTALGDFASHITGLQPETTYHVRAYAQFRSGTATYTVYGNQVTFTTPGETTALPGDADGDGHADLNDAILILKILSGVNIGNTEINPDADADGDGKIGMADAVYILRFVADAGE</sequence>
<evidence type="ECO:0000259" key="2">
    <source>
        <dbReference type="PROSITE" id="PS51766"/>
    </source>
</evidence>
<dbReference type="InterPro" id="IPR011044">
    <property type="entry name" value="Quino_amine_DH_bsu"/>
</dbReference>
<comment type="caution">
    <text evidence="3">The sequence shown here is derived from an EMBL/GenBank/DDBJ whole genome shotgun (WGS) entry which is preliminary data.</text>
</comment>
<accession>A0A401FRS1</accession>
<proteinExistence type="predicted"/>
<feature type="domain" description="Fibronectin type-III" evidence="1">
    <location>
        <begin position="282"/>
        <end position="377"/>
    </location>
</feature>
<dbReference type="Gene3D" id="1.10.1330.10">
    <property type="entry name" value="Dockerin domain"/>
    <property type="match status" value="1"/>
</dbReference>
<dbReference type="InterPro" id="IPR036439">
    <property type="entry name" value="Dockerin_dom_sf"/>
</dbReference>
<name>A0A401FRS1_9BACT</name>
<evidence type="ECO:0008006" key="5">
    <source>
        <dbReference type="Google" id="ProtNLM"/>
    </source>
</evidence>
<dbReference type="GO" id="GO:0000272">
    <property type="term" value="P:polysaccharide catabolic process"/>
    <property type="evidence" value="ECO:0007669"/>
    <property type="project" value="InterPro"/>
</dbReference>
<evidence type="ECO:0000313" key="3">
    <source>
        <dbReference type="EMBL" id="GBC59658.1"/>
    </source>
</evidence>
<dbReference type="PROSITE" id="PS51766">
    <property type="entry name" value="DOCKERIN"/>
    <property type="match status" value="1"/>
</dbReference>
<dbReference type="Gene3D" id="2.60.40.10">
    <property type="entry name" value="Immunoglobulins"/>
    <property type="match status" value="1"/>
</dbReference>
<organism evidence="3 4">
    <name type="scientific">Desulfonema ishimotonii</name>
    <dbReference type="NCBI Taxonomy" id="45657"/>
    <lineage>
        <taxon>Bacteria</taxon>
        <taxon>Pseudomonadati</taxon>
        <taxon>Thermodesulfobacteriota</taxon>
        <taxon>Desulfobacteria</taxon>
        <taxon>Desulfobacterales</taxon>
        <taxon>Desulfococcaceae</taxon>
        <taxon>Desulfonema</taxon>
    </lineage>
</organism>
<dbReference type="InterPro" id="IPR013211">
    <property type="entry name" value="LVIVD"/>
</dbReference>
<dbReference type="CDD" id="cd14256">
    <property type="entry name" value="Dockerin_I"/>
    <property type="match status" value="1"/>
</dbReference>
<dbReference type="EMBL" id="BEXT01000001">
    <property type="protein sequence ID" value="GBC59658.1"/>
    <property type="molecule type" value="Genomic_DNA"/>
</dbReference>
<dbReference type="PROSITE" id="PS50853">
    <property type="entry name" value="FN3"/>
    <property type="match status" value="1"/>
</dbReference>
<evidence type="ECO:0000259" key="1">
    <source>
        <dbReference type="PROSITE" id="PS50853"/>
    </source>
</evidence>
<dbReference type="Pfam" id="PF08309">
    <property type="entry name" value="LVIVD"/>
    <property type="match status" value="7"/>
</dbReference>
<evidence type="ECO:0000313" key="4">
    <source>
        <dbReference type="Proteomes" id="UP000288096"/>
    </source>
</evidence>
<dbReference type="InterPro" id="IPR013783">
    <property type="entry name" value="Ig-like_fold"/>
</dbReference>
<dbReference type="SUPFAM" id="SSF50969">
    <property type="entry name" value="YVTN repeat-like/Quinoprotein amine dehydrogenase"/>
    <property type="match status" value="1"/>
</dbReference>
<feature type="domain" description="Dockerin" evidence="2">
    <location>
        <begin position="481"/>
        <end position="545"/>
    </location>
</feature>
<dbReference type="InterPro" id="IPR003961">
    <property type="entry name" value="FN3_dom"/>
</dbReference>
<keyword evidence="4" id="KW-1185">Reference proteome</keyword>